<evidence type="ECO:0000313" key="2">
    <source>
        <dbReference type="EMBL" id="PRP67154.1"/>
    </source>
</evidence>
<feature type="chain" id="PRO_5015635387" evidence="1">
    <location>
        <begin position="19"/>
        <end position="228"/>
    </location>
</feature>
<protein>
    <submittedName>
        <fullName evidence="2">Uncharacterized protein</fullName>
    </submittedName>
</protein>
<evidence type="ECO:0000313" key="3">
    <source>
        <dbReference type="Proteomes" id="UP000239532"/>
    </source>
</evidence>
<evidence type="ECO:0000256" key="1">
    <source>
        <dbReference type="SAM" id="SignalP"/>
    </source>
</evidence>
<organism evidence="2 3">
    <name type="scientific">Nonlabens agnitus</name>
    <dbReference type="NCBI Taxonomy" id="870484"/>
    <lineage>
        <taxon>Bacteria</taxon>
        <taxon>Pseudomonadati</taxon>
        <taxon>Bacteroidota</taxon>
        <taxon>Flavobacteriia</taxon>
        <taxon>Flavobacteriales</taxon>
        <taxon>Flavobacteriaceae</taxon>
        <taxon>Nonlabens</taxon>
    </lineage>
</organism>
<dbReference type="OrthoDB" id="697275at2"/>
<comment type="caution">
    <text evidence="2">The sequence shown here is derived from an EMBL/GenBank/DDBJ whole genome shotgun (WGS) entry which is preliminary data.</text>
</comment>
<reference evidence="2 3" key="1">
    <citation type="submission" date="2016-11" db="EMBL/GenBank/DDBJ databases">
        <title>Trade-off between light-utilization and light-protection in marine flavobacteria.</title>
        <authorList>
            <person name="Kumagai Y."/>
        </authorList>
    </citation>
    <scope>NUCLEOTIDE SEQUENCE [LARGE SCALE GENOMIC DNA]</scope>
    <source>
        <strain evidence="2 3">JCM 17109</strain>
    </source>
</reference>
<keyword evidence="3" id="KW-1185">Reference proteome</keyword>
<accession>A0A2S9WUK0</accession>
<name>A0A2S9WUK0_9FLAO</name>
<proteinExistence type="predicted"/>
<dbReference type="AlphaFoldDB" id="A0A2S9WUK0"/>
<sequence>MKYSFLIIILAFGFKAFANTTPQIPDKLIYGGKEYEWSGISPAYDYFEKNNFEPPKDALETTANYGIFIYTYSIIDNALYLTDVEILIEKHVKYGENYVPELADKSVFKDYFPNSDKILMQEHSNIQVIPYGKMVEVTKNGWTDIHNKSYLIFDFKNGLILKEFDLNHRRFKKLKEKQFEKFKNTKLYHKAKIERKSNFEGFNEFRPNKYSIDEYLELIIFRLIEHFV</sequence>
<keyword evidence="1" id="KW-0732">Signal</keyword>
<dbReference type="Proteomes" id="UP000239532">
    <property type="component" value="Unassembled WGS sequence"/>
</dbReference>
<gene>
    <name evidence="2" type="ORF">BST86_08610</name>
</gene>
<dbReference type="EMBL" id="MQUC01000003">
    <property type="protein sequence ID" value="PRP67154.1"/>
    <property type="molecule type" value="Genomic_DNA"/>
</dbReference>
<feature type="signal peptide" evidence="1">
    <location>
        <begin position="1"/>
        <end position="18"/>
    </location>
</feature>